<dbReference type="EMBL" id="CAJNOQ010011820">
    <property type="protein sequence ID" value="CAF1285913.1"/>
    <property type="molecule type" value="Genomic_DNA"/>
</dbReference>
<protein>
    <submittedName>
        <fullName evidence="2">Uncharacterized protein</fullName>
    </submittedName>
</protein>
<evidence type="ECO:0000313" key="2">
    <source>
        <dbReference type="EMBL" id="CAF1285913.1"/>
    </source>
</evidence>
<organism evidence="2 5">
    <name type="scientific">Didymodactylos carnosus</name>
    <dbReference type="NCBI Taxonomy" id="1234261"/>
    <lineage>
        <taxon>Eukaryota</taxon>
        <taxon>Metazoa</taxon>
        <taxon>Spiralia</taxon>
        <taxon>Gnathifera</taxon>
        <taxon>Rotifera</taxon>
        <taxon>Eurotatoria</taxon>
        <taxon>Bdelloidea</taxon>
        <taxon>Philodinida</taxon>
        <taxon>Philodinidae</taxon>
        <taxon>Didymodactylos</taxon>
    </lineage>
</organism>
<keyword evidence="5" id="KW-1185">Reference proteome</keyword>
<dbReference type="AlphaFoldDB" id="A0A815CM63"/>
<dbReference type="Proteomes" id="UP000682733">
    <property type="component" value="Unassembled WGS sequence"/>
</dbReference>
<proteinExistence type="predicted"/>
<dbReference type="Proteomes" id="UP000677228">
    <property type="component" value="Unassembled WGS sequence"/>
</dbReference>
<accession>A0A815CM63</accession>
<dbReference type="Proteomes" id="UP000663829">
    <property type="component" value="Unassembled WGS sequence"/>
</dbReference>
<dbReference type="EMBL" id="CAJOBC010030141">
    <property type="protein sequence ID" value="CAF4086233.1"/>
    <property type="molecule type" value="Genomic_DNA"/>
</dbReference>
<evidence type="ECO:0000313" key="3">
    <source>
        <dbReference type="EMBL" id="CAF3971005.1"/>
    </source>
</evidence>
<comment type="caution">
    <text evidence="2">The sequence shown here is derived from an EMBL/GenBank/DDBJ whole genome shotgun (WGS) entry which is preliminary data.</text>
</comment>
<gene>
    <name evidence="2" type="ORF">GPM918_LOCUS27788</name>
    <name evidence="1" type="ORF">OVA965_LOCUS22013</name>
    <name evidence="4" type="ORF">SRO942_LOCUS28178</name>
    <name evidence="3" type="ORF">TMI583_LOCUS22725</name>
</gene>
<evidence type="ECO:0000313" key="5">
    <source>
        <dbReference type="Proteomes" id="UP000663829"/>
    </source>
</evidence>
<dbReference type="EMBL" id="CAJNOK010012247">
    <property type="protein sequence ID" value="CAF1159416.1"/>
    <property type="molecule type" value="Genomic_DNA"/>
</dbReference>
<evidence type="ECO:0000313" key="1">
    <source>
        <dbReference type="EMBL" id="CAF1159416.1"/>
    </source>
</evidence>
<sequence>MLLFDGYLIHVEKSYLDQHDNVVLEYLRLLPGDKFRMIIVHNTPHNEQRQCTSTINKIFAEDDQGTDKLHVSLLPKLASANDREIQFIIEELREEIQAKMEANTSERNDKEQIKSNIRKLLKTDYVQYLKDMDAIAWTTT</sequence>
<dbReference type="Proteomes" id="UP000681722">
    <property type="component" value="Unassembled WGS sequence"/>
</dbReference>
<reference evidence="2" key="1">
    <citation type="submission" date="2021-02" db="EMBL/GenBank/DDBJ databases">
        <authorList>
            <person name="Nowell W R."/>
        </authorList>
    </citation>
    <scope>NUCLEOTIDE SEQUENCE</scope>
</reference>
<dbReference type="EMBL" id="CAJOBA010033769">
    <property type="protein sequence ID" value="CAF3971005.1"/>
    <property type="molecule type" value="Genomic_DNA"/>
</dbReference>
<name>A0A815CM63_9BILA</name>
<evidence type="ECO:0000313" key="4">
    <source>
        <dbReference type="EMBL" id="CAF4086233.1"/>
    </source>
</evidence>